<dbReference type="EMBL" id="JAIHNG010000142">
    <property type="protein sequence ID" value="KAI5952986.1"/>
    <property type="molecule type" value="Genomic_DNA"/>
</dbReference>
<dbReference type="GO" id="GO:0005763">
    <property type="term" value="C:mitochondrial small ribosomal subunit"/>
    <property type="evidence" value="ECO:0007669"/>
    <property type="project" value="TreeGrafter"/>
</dbReference>
<dbReference type="Pfam" id="PF12298">
    <property type="entry name" value="Bot1p"/>
    <property type="match status" value="1"/>
</dbReference>
<dbReference type="RefSeq" id="XP_051607418.1">
    <property type="nucleotide sequence ID" value="XM_051753590.1"/>
</dbReference>
<evidence type="ECO:0000313" key="2">
    <source>
        <dbReference type="Proteomes" id="UP001204833"/>
    </source>
</evidence>
<dbReference type="GO" id="GO:0032543">
    <property type="term" value="P:mitochondrial translation"/>
    <property type="evidence" value="ECO:0007669"/>
    <property type="project" value="TreeGrafter"/>
</dbReference>
<dbReference type="Proteomes" id="UP001204833">
    <property type="component" value="Unassembled WGS sequence"/>
</dbReference>
<evidence type="ECO:0008006" key="3">
    <source>
        <dbReference type="Google" id="ProtNLM"/>
    </source>
</evidence>
<accession>A0AAD5BBU6</accession>
<gene>
    <name evidence="1" type="ORF">KGF57_004102</name>
</gene>
<name>A0AAD5BBU6_9ASCO</name>
<dbReference type="GO" id="GO:0003735">
    <property type="term" value="F:structural constituent of ribosome"/>
    <property type="evidence" value="ECO:0007669"/>
    <property type="project" value="TreeGrafter"/>
</dbReference>
<organism evidence="1 2">
    <name type="scientific">Candida theae</name>
    <dbReference type="NCBI Taxonomy" id="1198502"/>
    <lineage>
        <taxon>Eukaryota</taxon>
        <taxon>Fungi</taxon>
        <taxon>Dikarya</taxon>
        <taxon>Ascomycota</taxon>
        <taxon>Saccharomycotina</taxon>
        <taxon>Pichiomycetes</taxon>
        <taxon>Debaryomycetaceae</taxon>
        <taxon>Candida/Lodderomyces clade</taxon>
        <taxon>Candida</taxon>
    </lineage>
</organism>
<dbReference type="PANTHER" id="PTHR28158:SF1">
    <property type="entry name" value="SMALL RIBOSOMAL SUBUNIT PROTEIN MS45"/>
    <property type="match status" value="1"/>
</dbReference>
<dbReference type="GeneID" id="76152160"/>
<proteinExistence type="predicted"/>
<dbReference type="AlphaFoldDB" id="A0AAD5BBU6"/>
<comment type="caution">
    <text evidence="1">The sequence shown here is derived from an EMBL/GenBank/DDBJ whole genome shotgun (WGS) entry which is preliminary data.</text>
</comment>
<dbReference type="InterPro" id="IPR021036">
    <property type="entry name" value="Ribosomal_mS45"/>
</dbReference>
<protein>
    <recommendedName>
        <fullName evidence="3">37S ribosomal protein S35, mitochondrial</fullName>
    </recommendedName>
</protein>
<reference evidence="1 2" key="1">
    <citation type="journal article" date="2022" name="DNA Res.">
        <title>Genome analysis of five recently described species of the CUG-Ser clade uncovers Candida theae as a new hybrid lineage with pathogenic potential in the Candida parapsilosis species complex.</title>
        <authorList>
            <person name="Mixao V."/>
            <person name="Del Olmo V."/>
            <person name="Hegedusova E."/>
            <person name="Saus E."/>
            <person name="Pryszcz L."/>
            <person name="Cillingova A."/>
            <person name="Nosek J."/>
            <person name="Gabaldon T."/>
        </authorList>
    </citation>
    <scope>NUCLEOTIDE SEQUENCE [LARGE SCALE GENOMIC DNA]</scope>
    <source>
        <strain evidence="1 2">CBS 12239</strain>
    </source>
</reference>
<keyword evidence="2" id="KW-1185">Reference proteome</keyword>
<evidence type="ECO:0000313" key="1">
    <source>
        <dbReference type="EMBL" id="KAI5952986.1"/>
    </source>
</evidence>
<dbReference type="PANTHER" id="PTHR28158">
    <property type="entry name" value="37S RIBOSOMAL PROTEIN S35, MITOCHONDRIAL"/>
    <property type="match status" value="1"/>
</dbReference>
<sequence length="316" mass="36558">MSWTGFTNCCKMRQFSTSSSVMRRISRKELMDKTKLLKEFRQFLGPKSITGEYHKNKYYYPPQNNKPNYIVNDGKSVVGESPKLGQSRMRNLDEPGRDPHLHPFPHNVYTKTAYLIPEHLKSQIVEDEQVNGLHPQEIAHKYGINLQRVEAILKLSAIEKNFQPKEEIAEDLKSFAAIMKRMFPLFKGGYTADNLTEIPTPHKTLTDRFLTIEENEPFGPVDAAKILHLEPASNTLKKLTEFNLEEAQKQQQAIEDKKIDVVYGKKRKDENKLFRFTMKNVGEFGHRYGASRRDRKLDRAIGFDAAGKMIYLHPDQ</sequence>